<proteinExistence type="predicted"/>
<evidence type="ECO:0000313" key="1">
    <source>
        <dbReference type="EMBL" id="ALC42237.1"/>
    </source>
</evidence>
<dbReference type="EMBL" id="CP012524">
    <property type="protein sequence ID" value="ALC42237.1"/>
    <property type="molecule type" value="Genomic_DNA"/>
</dbReference>
<accession>A0A0M4EW47</accession>
<keyword evidence="2" id="KW-1185">Reference proteome</keyword>
<evidence type="ECO:0000313" key="2">
    <source>
        <dbReference type="Proteomes" id="UP000494163"/>
    </source>
</evidence>
<sequence length="83" mass="9027">MPGRSANAVWPGNSIVTAYRITSLQIGCALSKVKAHLTPRPSIRRMQMALWTGDCFKSMIATGASRRMDVHPAIRVACHVACC</sequence>
<protein>
    <submittedName>
        <fullName evidence="1">CG7798</fullName>
    </submittedName>
</protein>
<reference evidence="1 2" key="1">
    <citation type="submission" date="2015-08" db="EMBL/GenBank/DDBJ databases">
        <title>Ancestral chromatin configuration constrains chromatin evolution on differentiating sex chromosomes in Drosophila.</title>
        <authorList>
            <person name="Zhou Q."/>
            <person name="Bachtrog D."/>
        </authorList>
    </citation>
    <scope>NUCLEOTIDE SEQUENCE [LARGE SCALE GENOMIC DNA]</scope>
    <source>
        <tissue evidence="1">Whole larvae</tissue>
    </source>
</reference>
<organism evidence="1 2">
    <name type="scientific">Drosophila busckii</name>
    <name type="common">Fruit fly</name>
    <dbReference type="NCBI Taxonomy" id="30019"/>
    <lineage>
        <taxon>Eukaryota</taxon>
        <taxon>Metazoa</taxon>
        <taxon>Ecdysozoa</taxon>
        <taxon>Arthropoda</taxon>
        <taxon>Hexapoda</taxon>
        <taxon>Insecta</taxon>
        <taxon>Pterygota</taxon>
        <taxon>Neoptera</taxon>
        <taxon>Endopterygota</taxon>
        <taxon>Diptera</taxon>
        <taxon>Brachycera</taxon>
        <taxon>Muscomorpha</taxon>
        <taxon>Ephydroidea</taxon>
        <taxon>Drosophilidae</taxon>
        <taxon>Drosophila</taxon>
    </lineage>
</organism>
<dbReference type="AlphaFoldDB" id="A0A0M4EW47"/>
<dbReference type="Proteomes" id="UP000494163">
    <property type="component" value="Chromosome 2R"/>
</dbReference>
<gene>
    <name evidence="1" type="ORF">Dbus_chr2Rg1816</name>
</gene>
<name>A0A0M4EW47_DROBS</name>